<keyword evidence="6" id="KW-0119">Carbohydrate metabolism</keyword>
<dbReference type="GO" id="GO:0016787">
    <property type="term" value="F:hydrolase activity"/>
    <property type="evidence" value="ECO:0007669"/>
    <property type="project" value="UniProtKB-KW"/>
</dbReference>
<dbReference type="SUPFAM" id="SSF56784">
    <property type="entry name" value="HAD-like"/>
    <property type="match status" value="1"/>
</dbReference>
<dbReference type="InterPro" id="IPR006357">
    <property type="entry name" value="HAD-SF_hydro_IIA"/>
</dbReference>
<dbReference type="Pfam" id="PF13344">
    <property type="entry name" value="Hydrolase_6"/>
    <property type="match status" value="1"/>
</dbReference>
<comment type="similarity">
    <text evidence="2">Belongs to the GmhB family.</text>
</comment>
<evidence type="ECO:0000256" key="4">
    <source>
        <dbReference type="ARBA" id="ARBA00022723"/>
    </source>
</evidence>
<keyword evidence="5 9" id="KW-0378">Hydrolase</keyword>
<evidence type="ECO:0000256" key="1">
    <source>
        <dbReference type="ARBA" id="ARBA00004496"/>
    </source>
</evidence>
<evidence type="ECO:0000256" key="2">
    <source>
        <dbReference type="ARBA" id="ARBA00005628"/>
    </source>
</evidence>
<feature type="region of interest" description="Disordered" evidence="8">
    <location>
        <begin position="579"/>
        <end position="649"/>
    </location>
</feature>
<protein>
    <recommendedName>
        <fullName evidence="7">D,D-heptose 1,7-bisphosphate phosphatase</fullName>
    </recommendedName>
</protein>
<evidence type="ECO:0000256" key="3">
    <source>
        <dbReference type="ARBA" id="ARBA00022490"/>
    </source>
</evidence>
<evidence type="ECO:0000256" key="8">
    <source>
        <dbReference type="SAM" id="MobiDB-lite"/>
    </source>
</evidence>
<dbReference type="CDD" id="cd03789">
    <property type="entry name" value="GT9_LPS_heptosyltransferase"/>
    <property type="match status" value="1"/>
</dbReference>
<dbReference type="InterPro" id="IPR006543">
    <property type="entry name" value="Histidinol-phos"/>
</dbReference>
<dbReference type="EMBL" id="JADPUN010000102">
    <property type="protein sequence ID" value="MBF9129047.1"/>
    <property type="molecule type" value="Genomic_DNA"/>
</dbReference>
<dbReference type="Proteomes" id="UP000638560">
    <property type="component" value="Unassembled WGS sequence"/>
</dbReference>
<evidence type="ECO:0000256" key="5">
    <source>
        <dbReference type="ARBA" id="ARBA00022801"/>
    </source>
</evidence>
<dbReference type="NCBIfam" id="TIGR01662">
    <property type="entry name" value="HAD-SF-IIIA"/>
    <property type="match status" value="1"/>
</dbReference>
<keyword evidence="3" id="KW-0963">Cytoplasm</keyword>
<evidence type="ECO:0000313" key="10">
    <source>
        <dbReference type="Proteomes" id="UP000638560"/>
    </source>
</evidence>
<dbReference type="InterPro" id="IPR004446">
    <property type="entry name" value="Heptose_bisP_phosphatase"/>
</dbReference>
<dbReference type="InterPro" id="IPR023214">
    <property type="entry name" value="HAD_sf"/>
</dbReference>
<evidence type="ECO:0000256" key="7">
    <source>
        <dbReference type="ARBA" id="ARBA00031828"/>
    </source>
</evidence>
<feature type="compositionally biased region" description="Pro residues" evidence="8">
    <location>
        <begin position="1"/>
        <end position="10"/>
    </location>
</feature>
<dbReference type="Pfam" id="PF01075">
    <property type="entry name" value="Glyco_transf_9"/>
    <property type="match status" value="1"/>
</dbReference>
<name>A0ABS0GS76_9ACTN</name>
<evidence type="ECO:0000313" key="9">
    <source>
        <dbReference type="EMBL" id="MBF9129047.1"/>
    </source>
</evidence>
<comment type="subcellular location">
    <subcellularLocation>
        <location evidence="1">Cytoplasm</location>
    </subcellularLocation>
</comment>
<feature type="region of interest" description="Disordered" evidence="8">
    <location>
        <begin position="1"/>
        <end position="31"/>
    </location>
</feature>
<accession>A0ABS0GS76</accession>
<reference evidence="9 10" key="1">
    <citation type="submission" date="2020-11" db="EMBL/GenBank/DDBJ databases">
        <title>A novel isolate from a Black sea contaminated sediment with potential to produce alkanes: Plantactinospora alkalitolerans sp. nov.</title>
        <authorList>
            <person name="Carro L."/>
            <person name="Veyisoglu A."/>
            <person name="Guven K."/>
            <person name="Schumann P."/>
            <person name="Klenk H.-P."/>
            <person name="Sahin N."/>
        </authorList>
    </citation>
    <scope>NUCLEOTIDE SEQUENCE [LARGE SCALE GENOMIC DNA]</scope>
    <source>
        <strain evidence="9 10">S1510</strain>
    </source>
</reference>
<keyword evidence="4" id="KW-0479">Metal-binding</keyword>
<dbReference type="NCBIfam" id="TIGR01656">
    <property type="entry name" value="Histidinol-ppas"/>
    <property type="match status" value="1"/>
</dbReference>
<organism evidence="9 10">
    <name type="scientific">Plantactinospora alkalitolerans</name>
    <dbReference type="NCBI Taxonomy" id="2789879"/>
    <lineage>
        <taxon>Bacteria</taxon>
        <taxon>Bacillati</taxon>
        <taxon>Actinomycetota</taxon>
        <taxon>Actinomycetes</taxon>
        <taxon>Micromonosporales</taxon>
        <taxon>Micromonosporaceae</taxon>
        <taxon>Plantactinospora</taxon>
    </lineage>
</organism>
<dbReference type="PANTHER" id="PTHR42891:SF1">
    <property type="entry name" value="D-GLYCERO-BETA-D-MANNO-HEPTOSE-1,7-BISPHOSPHATE 7-PHOSPHATASE"/>
    <property type="match status" value="1"/>
</dbReference>
<dbReference type="InterPro" id="IPR002201">
    <property type="entry name" value="Glyco_trans_9"/>
</dbReference>
<comment type="caution">
    <text evidence="9">The sequence shown here is derived from an EMBL/GenBank/DDBJ whole genome shotgun (WGS) entry which is preliminary data.</text>
</comment>
<feature type="compositionally biased region" description="Low complexity" evidence="8">
    <location>
        <begin position="579"/>
        <end position="623"/>
    </location>
</feature>
<dbReference type="PANTHER" id="PTHR42891">
    <property type="entry name" value="D-GLYCERO-BETA-D-MANNO-HEPTOSE-1,7-BISPHOSPHATE 7-PHOSPHATASE"/>
    <property type="match status" value="1"/>
</dbReference>
<evidence type="ECO:0000256" key="6">
    <source>
        <dbReference type="ARBA" id="ARBA00023277"/>
    </source>
</evidence>
<dbReference type="Gene3D" id="3.40.50.1000">
    <property type="entry name" value="HAD superfamily/HAD-like"/>
    <property type="match status" value="1"/>
</dbReference>
<dbReference type="Pfam" id="PF13242">
    <property type="entry name" value="Hydrolase_like"/>
    <property type="match status" value="1"/>
</dbReference>
<dbReference type="InterPro" id="IPR036412">
    <property type="entry name" value="HAD-like_sf"/>
</dbReference>
<proteinExistence type="inferred from homology"/>
<gene>
    <name evidence="9" type="ORF">I0C86_08625</name>
</gene>
<keyword evidence="10" id="KW-1185">Reference proteome</keyword>
<dbReference type="InterPro" id="IPR006549">
    <property type="entry name" value="HAD-SF_hydro_IIIA"/>
</dbReference>
<dbReference type="Gene3D" id="3.40.50.2000">
    <property type="entry name" value="Glycogen Phosphorylase B"/>
    <property type="match status" value="2"/>
</dbReference>
<dbReference type="SUPFAM" id="SSF53756">
    <property type="entry name" value="UDP-Glycosyltransferase/glycogen phosphorylase"/>
    <property type="match status" value="1"/>
</dbReference>
<sequence length="649" mass="66031">MFTPPAPGNPPAVRNDQVDPHQCRSGAPHGGPAGVWARPGLFDAVLFDRDGTLVYDVPYNGDPARVCAMPGAAEALDRLRAAGLRLGVVTNQSGIARGRFTAADLARVNARVDEILGPFDTWQVCPHAEPDPGAESCRCRKPAPGLIRDAARALRTDPTRCIVVGDIGTDMTAAGAAGASGILVPTPVTRADEVAAAPAVAGTLLDAVDLILHRHRLADTARPGDVPRGRPRCVLVARPDSAGDVLVTGPAIRAVAAGADRVVMLCGPRGRAAAELLPGIDELIEWRLPWIDPQPDRIDRAEVDRLTARLAGVGADEAVLFTSFHQSALPLALVLRMAGVGRISAISDDYPGSLLDVRHRVPPGIPETERALSLAAAAGFQLPFGDEPVLRLRRADAPPVVRAGGPYAEPAGDELPEPGYVVVHPGSSVPARACPPELCADFVRALAAAGHRVVVTGGPGEGALTAQVAGRTGIDLGGQTSLTGLAGIIARAGCLVVGNTGPAHLAAALGIPVVSLFAPTVPFGQWGPYRVPTVRLGDADAGCRDSRASACPVPDHPCLSEIDPRQVVEAVRLLRRGAPAAGPAPTSGAGPAPASAAGPAAASAAGPAPTSAAASAAGHSTPALTGSGTSGGLVVPVGPTRSDVREVRP</sequence>